<proteinExistence type="predicted"/>
<protein>
    <recommendedName>
        <fullName evidence="2">PKD domain-containing protein</fullName>
    </recommendedName>
</protein>
<dbReference type="RefSeq" id="WP_090258433.1">
    <property type="nucleotide sequence ID" value="NZ_FOIR01000002.1"/>
</dbReference>
<dbReference type="GeneID" id="99986705"/>
<feature type="signal peptide" evidence="1">
    <location>
        <begin position="1"/>
        <end position="21"/>
    </location>
</feature>
<dbReference type="STRING" id="1267423.SAMN05216290_1991"/>
<gene>
    <name evidence="3" type="ORF">SAMN05216290_1991</name>
</gene>
<evidence type="ECO:0000259" key="2">
    <source>
        <dbReference type="PROSITE" id="PS50093"/>
    </source>
</evidence>
<feature type="domain" description="PKD" evidence="2">
    <location>
        <begin position="64"/>
        <end position="109"/>
    </location>
</feature>
<dbReference type="Proteomes" id="UP000199437">
    <property type="component" value="Unassembled WGS sequence"/>
</dbReference>
<reference evidence="4" key="1">
    <citation type="submission" date="2016-10" db="EMBL/GenBank/DDBJ databases">
        <authorList>
            <person name="Varghese N."/>
            <person name="Submissions S."/>
        </authorList>
    </citation>
    <scope>NUCLEOTIDE SEQUENCE [LARGE SCALE GENOMIC DNA]</scope>
    <source>
        <strain evidence="4">CGMCC 1.12402</strain>
    </source>
</reference>
<evidence type="ECO:0000313" key="3">
    <source>
        <dbReference type="EMBL" id="SEW21645.1"/>
    </source>
</evidence>
<name>A0A1I0Q4D8_9BACT</name>
<dbReference type="Gene3D" id="2.60.40.10">
    <property type="entry name" value="Immunoglobulins"/>
    <property type="match status" value="1"/>
</dbReference>
<dbReference type="SUPFAM" id="SSF49299">
    <property type="entry name" value="PKD domain"/>
    <property type="match status" value="1"/>
</dbReference>
<dbReference type="PROSITE" id="PS51257">
    <property type="entry name" value="PROKAR_LIPOPROTEIN"/>
    <property type="match status" value="1"/>
</dbReference>
<sequence length="281" mass="28906">MKNLKTYSFLFAGLSALLFSACTPESSDLDLAPAPEASFSIEPATQNNRYVVTNTTTGAFGSYWNVGDGYSKGEAQQTLFLPDVGTYDISLVAVTAGGVDTAAVQQIVVDTPDPVAGNLVAGSKMGEDALDHWTVFTISGGVNIDLTDGKMVASGGGWGHAGLYQAIDVEAGKTYKFGASVAGNGATDVWLETFFGSFAPSDGNDYSDGGNKIGLNTWNGCGNAPFSGNLAQIGCSGDLVGQNGEITFDQSGTVYLVMKIGGADLGVGGISIDNVELRGTE</sequence>
<evidence type="ECO:0000313" key="4">
    <source>
        <dbReference type="Proteomes" id="UP000199437"/>
    </source>
</evidence>
<dbReference type="OrthoDB" id="939920at2"/>
<keyword evidence="1" id="KW-0732">Signal</keyword>
<dbReference type="InterPro" id="IPR000601">
    <property type="entry name" value="PKD_dom"/>
</dbReference>
<evidence type="ECO:0000256" key="1">
    <source>
        <dbReference type="SAM" id="SignalP"/>
    </source>
</evidence>
<dbReference type="AlphaFoldDB" id="A0A1I0Q4D8"/>
<dbReference type="InterPro" id="IPR013783">
    <property type="entry name" value="Ig-like_fold"/>
</dbReference>
<organism evidence="3 4">
    <name type="scientific">Roseivirga pacifica</name>
    <dbReference type="NCBI Taxonomy" id="1267423"/>
    <lineage>
        <taxon>Bacteria</taxon>
        <taxon>Pseudomonadati</taxon>
        <taxon>Bacteroidota</taxon>
        <taxon>Cytophagia</taxon>
        <taxon>Cytophagales</taxon>
        <taxon>Roseivirgaceae</taxon>
        <taxon>Roseivirga</taxon>
    </lineage>
</organism>
<accession>A0A1I0Q4D8</accession>
<dbReference type="InterPro" id="IPR035986">
    <property type="entry name" value="PKD_dom_sf"/>
</dbReference>
<dbReference type="PROSITE" id="PS50093">
    <property type="entry name" value="PKD"/>
    <property type="match status" value="1"/>
</dbReference>
<keyword evidence="4" id="KW-1185">Reference proteome</keyword>
<feature type="chain" id="PRO_5011657996" description="PKD domain-containing protein" evidence="1">
    <location>
        <begin position="22"/>
        <end position="281"/>
    </location>
</feature>
<dbReference type="EMBL" id="FOIR01000002">
    <property type="protein sequence ID" value="SEW21645.1"/>
    <property type="molecule type" value="Genomic_DNA"/>
</dbReference>